<gene>
    <name evidence="13 14" type="primary">rtcB</name>
    <name evidence="14" type="ORF">DSCO28_54110</name>
</gene>
<comment type="cofactor">
    <cofactor evidence="12 13">
        <name>Mn(2+)</name>
        <dbReference type="ChEBI" id="CHEBI:29035"/>
    </cofactor>
    <text evidence="12 13">Binds 2 manganese ions per subunit.</text>
</comment>
<dbReference type="FunFam" id="3.90.1860.10:FF:000001">
    <property type="entry name" value="tRNA-splicing ligase RtcB homolog"/>
    <property type="match status" value="1"/>
</dbReference>
<accession>A0A5K7ZX59</accession>
<feature type="binding site" evidence="11">
    <location>
        <begin position="400"/>
        <end position="403"/>
    </location>
    <ligand>
        <name>GMP</name>
        <dbReference type="ChEBI" id="CHEBI:58115"/>
    </ligand>
</feature>
<dbReference type="SUPFAM" id="SSF103365">
    <property type="entry name" value="Hypothetical protein PH1602"/>
    <property type="match status" value="1"/>
</dbReference>
<keyword evidence="4 11" id="KW-0547">Nucleotide-binding</keyword>
<feature type="binding site" evidence="11">
    <location>
        <begin position="325"/>
        <end position="326"/>
    </location>
    <ligand>
        <name>GMP</name>
        <dbReference type="ChEBI" id="CHEBI:58115"/>
    </ligand>
</feature>
<dbReference type="RefSeq" id="WP_155324645.1">
    <property type="nucleotide sequence ID" value="NZ_AP021876.1"/>
</dbReference>
<dbReference type="GO" id="GO:0005525">
    <property type="term" value="F:GTP binding"/>
    <property type="evidence" value="ECO:0007669"/>
    <property type="project" value="UniProtKB-KW"/>
</dbReference>
<evidence type="ECO:0000256" key="7">
    <source>
        <dbReference type="ARBA" id="ARBA00023211"/>
    </source>
</evidence>
<dbReference type="EMBL" id="AP021876">
    <property type="protein sequence ID" value="BBO84845.1"/>
    <property type="molecule type" value="Genomic_DNA"/>
</dbReference>
<keyword evidence="6 11" id="KW-0342">GTP-binding</keyword>
<dbReference type="GO" id="GO:0042245">
    <property type="term" value="P:RNA repair"/>
    <property type="evidence" value="ECO:0007669"/>
    <property type="project" value="UniProtKB-KW"/>
</dbReference>
<feature type="binding site" evidence="12">
    <location>
        <position position="200"/>
    </location>
    <ligand>
        <name>Mn(2+)</name>
        <dbReference type="ChEBI" id="CHEBI:29035"/>
        <label>1</label>
    </ligand>
</feature>
<evidence type="ECO:0000256" key="6">
    <source>
        <dbReference type="ARBA" id="ARBA00023134"/>
    </source>
</evidence>
<evidence type="ECO:0000256" key="2">
    <source>
        <dbReference type="ARBA" id="ARBA00022598"/>
    </source>
</evidence>
<dbReference type="EC" id="6.5.1.-" evidence="13"/>
<evidence type="ECO:0000256" key="13">
    <source>
        <dbReference type="RuleBase" id="RU371113"/>
    </source>
</evidence>
<keyword evidence="7 12" id="KW-0464">Manganese</keyword>
<sequence>MELKPITPYCYEIPCTGNMRVPGRIFMNHRMAAQLTEAEALKQVANVATLPGILTASMAMPDMHWGYGFPIGGVAAFDWNDGVISPGGVGYDINCGVRLAATGLREMEVRPIAGRLVQALFENIPTGVGSTGSLKLSLKEEMKVLREGGRWAVRQGMGDPSDVECTEDGGCMDVADPSVISERALERGTKQLGTLGSGNHFLEVGVVDEIFDEATATAFGLSENQVTVLLHSGSRGLGYQICDDSLAFMNKHVKTLGIALPDRQLACAMIRSEAGHRYFAAMACAANYAWANRQILLHRARETFQQVLGIGPRELAMHQVYDICHNIAKRETHTVGGQPRTVCVHRKGATRAFAPGHPAICETYRQVGQPILIPGDMGTASYVLVGTQKAMDETFGSTCHGAGRVLSRKAAKKKSKGRAIHRELADKGILVKWTGRSTLAEEMPDAYKDIDQVVETVHGAGISKKVARLRPIVVIKG</sequence>
<dbReference type="GO" id="GO:0046872">
    <property type="term" value="F:metal ion binding"/>
    <property type="evidence" value="ECO:0007669"/>
    <property type="project" value="UniProtKB-UniRule"/>
</dbReference>
<feature type="binding site" evidence="11">
    <location>
        <begin position="374"/>
        <end position="377"/>
    </location>
    <ligand>
        <name>GMP</name>
        <dbReference type="ChEBI" id="CHEBI:58115"/>
    </ligand>
</feature>
<feature type="active site" description="GMP-histidine intermediate" evidence="10">
    <location>
        <position position="400"/>
    </location>
</feature>
<organism evidence="14 15">
    <name type="scientific">Desulfosarcina ovata subsp. sediminis</name>
    <dbReference type="NCBI Taxonomy" id="885957"/>
    <lineage>
        <taxon>Bacteria</taxon>
        <taxon>Pseudomonadati</taxon>
        <taxon>Thermodesulfobacteriota</taxon>
        <taxon>Desulfobacteria</taxon>
        <taxon>Desulfobacterales</taxon>
        <taxon>Desulfosarcinaceae</taxon>
        <taxon>Desulfosarcina</taxon>
    </lineage>
</organism>
<evidence type="ECO:0000256" key="11">
    <source>
        <dbReference type="PIRSR" id="PIRSR601233-2"/>
    </source>
</evidence>
<comment type="similarity">
    <text evidence="1 13">Belongs to the RtcB family.</text>
</comment>
<evidence type="ECO:0000256" key="4">
    <source>
        <dbReference type="ARBA" id="ARBA00022741"/>
    </source>
</evidence>
<dbReference type="KEGG" id="dov:DSCO28_54110"/>
<feature type="binding site" evidence="11">
    <location>
        <begin position="199"/>
        <end position="203"/>
    </location>
    <ligand>
        <name>GMP</name>
        <dbReference type="ChEBI" id="CHEBI:58115"/>
    </ligand>
</feature>
<evidence type="ECO:0000256" key="10">
    <source>
        <dbReference type="PIRSR" id="PIRSR601233-1"/>
    </source>
</evidence>
<evidence type="ECO:0000256" key="5">
    <source>
        <dbReference type="ARBA" id="ARBA00022800"/>
    </source>
</evidence>
<evidence type="ECO:0000256" key="8">
    <source>
        <dbReference type="ARBA" id="ARBA00047746"/>
    </source>
</evidence>
<evidence type="ECO:0000256" key="9">
    <source>
        <dbReference type="ARBA" id="ARBA00049514"/>
    </source>
</evidence>
<evidence type="ECO:0000256" key="12">
    <source>
        <dbReference type="PIRSR" id="PIRSR601233-3"/>
    </source>
</evidence>
<comment type="catalytic activity">
    <reaction evidence="9">
        <text>a 3'-end 2',3'-cyclophospho-ribonucleotide-RNA + a 5'-end dephospho-ribonucleoside-RNA + GTP + H2O = a ribonucleotidyl-ribonucleotide-RNA + GMP + diphosphate + H(+)</text>
        <dbReference type="Rhea" id="RHEA:68080"/>
        <dbReference type="Rhea" id="RHEA-COMP:10464"/>
        <dbReference type="Rhea" id="RHEA-COMP:13936"/>
        <dbReference type="Rhea" id="RHEA-COMP:17355"/>
        <dbReference type="ChEBI" id="CHEBI:15377"/>
        <dbReference type="ChEBI" id="CHEBI:15378"/>
        <dbReference type="ChEBI" id="CHEBI:33019"/>
        <dbReference type="ChEBI" id="CHEBI:37565"/>
        <dbReference type="ChEBI" id="CHEBI:58115"/>
        <dbReference type="ChEBI" id="CHEBI:83064"/>
        <dbReference type="ChEBI" id="CHEBI:138284"/>
        <dbReference type="ChEBI" id="CHEBI:173118"/>
        <dbReference type="EC" id="6.5.1.8"/>
    </reaction>
</comment>
<keyword evidence="3 12" id="KW-0479">Metal-binding</keyword>
<feature type="binding site" evidence="12">
    <location>
        <position position="231"/>
    </location>
    <ligand>
        <name>Mn(2+)</name>
        <dbReference type="ChEBI" id="CHEBI:29035"/>
        <label>2</label>
    </ligand>
</feature>
<evidence type="ECO:0000313" key="14">
    <source>
        <dbReference type="EMBL" id="BBO84845.1"/>
    </source>
</evidence>
<evidence type="ECO:0000313" key="15">
    <source>
        <dbReference type="Proteomes" id="UP000425960"/>
    </source>
</evidence>
<dbReference type="Proteomes" id="UP000425960">
    <property type="component" value="Chromosome"/>
</dbReference>
<feature type="binding site" evidence="11">
    <location>
        <position position="476"/>
    </location>
    <ligand>
        <name>GMP</name>
        <dbReference type="ChEBI" id="CHEBI:58115"/>
    </ligand>
</feature>
<dbReference type="PANTHER" id="PTHR11118:SF1">
    <property type="entry name" value="RNA-SPLICING LIGASE RTCB HOMOLOG"/>
    <property type="match status" value="1"/>
</dbReference>
<dbReference type="Pfam" id="PF01139">
    <property type="entry name" value="RtcB"/>
    <property type="match status" value="1"/>
</dbReference>
<dbReference type="GO" id="GO:0006396">
    <property type="term" value="P:RNA processing"/>
    <property type="evidence" value="ECO:0007669"/>
    <property type="project" value="InterPro"/>
</dbReference>
<keyword evidence="5" id="KW-0692">RNA repair</keyword>
<dbReference type="PROSITE" id="PS01288">
    <property type="entry name" value="UPF0027"/>
    <property type="match status" value="1"/>
</dbReference>
<feature type="binding site" evidence="11">
    <location>
        <position position="381"/>
    </location>
    <ligand>
        <name>GMP</name>
        <dbReference type="ChEBI" id="CHEBI:58115"/>
    </ligand>
</feature>
<evidence type="ECO:0000256" key="1">
    <source>
        <dbReference type="ARBA" id="ARBA00008071"/>
    </source>
</evidence>
<dbReference type="GO" id="GO:0003972">
    <property type="term" value="F:RNA ligase (ATP) activity"/>
    <property type="evidence" value="ECO:0007669"/>
    <property type="project" value="TreeGrafter"/>
</dbReference>
<dbReference type="AlphaFoldDB" id="A0A5K7ZX59"/>
<feature type="binding site" evidence="12">
    <location>
        <position position="92"/>
    </location>
    <ligand>
        <name>Mn(2+)</name>
        <dbReference type="ChEBI" id="CHEBI:29035"/>
        <label>1</label>
    </ligand>
</feature>
<protein>
    <recommendedName>
        <fullName evidence="13">tRNA-splicing ligase RtcB</fullName>
        <ecNumber evidence="13">6.5.1.-</ecNumber>
    </recommendedName>
</protein>
<dbReference type="PANTHER" id="PTHR11118">
    <property type="entry name" value="RNA-SPLICING LIGASE RTCB HOMOLOG"/>
    <property type="match status" value="1"/>
</dbReference>
<dbReference type="GO" id="GO:0170057">
    <property type="term" value="F:RNA ligase (GTP) activity"/>
    <property type="evidence" value="ECO:0007669"/>
    <property type="project" value="UniProtKB-EC"/>
</dbReference>
<feature type="binding site" evidence="12">
    <location>
        <position position="325"/>
    </location>
    <ligand>
        <name>Mn(2+)</name>
        <dbReference type="ChEBI" id="CHEBI:29035"/>
        <label>2</label>
    </ligand>
</feature>
<proteinExistence type="inferred from homology"/>
<name>A0A5K7ZX59_9BACT</name>
<dbReference type="InterPro" id="IPR001233">
    <property type="entry name" value="RtcB"/>
</dbReference>
<comment type="catalytic activity">
    <reaction evidence="8">
        <text>a 3'-end 3'-phospho-ribonucleotide-RNA + a 5'-end dephospho-ribonucleoside-RNA + GTP = a ribonucleotidyl-ribonucleotide-RNA + GMP + diphosphate</text>
        <dbReference type="Rhea" id="RHEA:68076"/>
        <dbReference type="Rhea" id="RHEA-COMP:10463"/>
        <dbReference type="Rhea" id="RHEA-COMP:13936"/>
        <dbReference type="Rhea" id="RHEA-COMP:17355"/>
        <dbReference type="ChEBI" id="CHEBI:33019"/>
        <dbReference type="ChEBI" id="CHEBI:37565"/>
        <dbReference type="ChEBI" id="CHEBI:58115"/>
        <dbReference type="ChEBI" id="CHEBI:83062"/>
        <dbReference type="ChEBI" id="CHEBI:138284"/>
        <dbReference type="ChEBI" id="CHEBI:173118"/>
        <dbReference type="EC" id="6.5.1.8"/>
    </reaction>
</comment>
<reference evidence="14 15" key="1">
    <citation type="submission" date="2019-11" db="EMBL/GenBank/DDBJ databases">
        <title>Comparative genomics of hydrocarbon-degrading Desulfosarcina strains.</title>
        <authorList>
            <person name="Watanabe M."/>
            <person name="Kojima H."/>
            <person name="Fukui M."/>
        </authorList>
    </citation>
    <scope>NUCLEOTIDE SEQUENCE [LARGE SCALE GENOMIC DNA]</scope>
    <source>
        <strain evidence="14 15">28bB2T</strain>
    </source>
</reference>
<evidence type="ECO:0000256" key="3">
    <source>
        <dbReference type="ARBA" id="ARBA00022723"/>
    </source>
</evidence>
<comment type="subunit">
    <text evidence="13">Monomer.</text>
</comment>
<dbReference type="Gene3D" id="3.90.1860.10">
    <property type="entry name" value="tRNA-splicing ligase RtcB"/>
    <property type="match status" value="1"/>
</dbReference>
<keyword evidence="2 13" id="KW-0436">Ligase</keyword>
<dbReference type="InterPro" id="IPR036025">
    <property type="entry name" value="RtcB-like_sf"/>
</dbReference>